<dbReference type="GO" id="GO:0005615">
    <property type="term" value="C:extracellular space"/>
    <property type="evidence" value="ECO:0007669"/>
    <property type="project" value="TreeGrafter"/>
</dbReference>
<evidence type="ECO:0000256" key="1">
    <source>
        <dbReference type="ARBA" id="ARBA00007292"/>
    </source>
</evidence>
<name>A0A368FYQ5_ANCCA</name>
<evidence type="ECO:0000313" key="6">
    <source>
        <dbReference type="EMBL" id="RCN37321.1"/>
    </source>
</evidence>
<dbReference type="Gene3D" id="3.15.10.10">
    <property type="entry name" value="Bactericidal permeability-increasing protein, domain 1"/>
    <property type="match status" value="1"/>
</dbReference>
<organism evidence="6 7">
    <name type="scientific">Ancylostoma caninum</name>
    <name type="common">Dog hookworm</name>
    <dbReference type="NCBI Taxonomy" id="29170"/>
    <lineage>
        <taxon>Eukaryota</taxon>
        <taxon>Metazoa</taxon>
        <taxon>Ecdysozoa</taxon>
        <taxon>Nematoda</taxon>
        <taxon>Chromadorea</taxon>
        <taxon>Rhabditida</taxon>
        <taxon>Rhabditina</taxon>
        <taxon>Rhabditomorpha</taxon>
        <taxon>Strongyloidea</taxon>
        <taxon>Ancylostomatidae</taxon>
        <taxon>Ancylostomatinae</taxon>
        <taxon>Ancylostoma</taxon>
    </lineage>
</organism>
<dbReference type="Proteomes" id="UP000252519">
    <property type="component" value="Unassembled WGS sequence"/>
</dbReference>
<dbReference type="PANTHER" id="PTHR10504:SF140">
    <property type="entry name" value="BPI2 DOMAIN-CONTAINING PROTEIN"/>
    <property type="match status" value="1"/>
</dbReference>
<dbReference type="OrthoDB" id="10255543at2759"/>
<feature type="domain" description="Lipid-binding serum glycoprotein C-terminal" evidence="5">
    <location>
        <begin position="238"/>
        <end position="437"/>
    </location>
</feature>
<dbReference type="InterPro" id="IPR001124">
    <property type="entry name" value="Lipid-bd_serum_glycop_C"/>
</dbReference>
<dbReference type="Gene3D" id="3.15.20.10">
    <property type="entry name" value="Bactericidal permeability-increasing protein, domain 2"/>
    <property type="match status" value="1"/>
</dbReference>
<dbReference type="InterPro" id="IPR032942">
    <property type="entry name" value="BPI/LBP/Plunc"/>
</dbReference>
<feature type="domain" description="Lipid-binding serum glycoprotein N-terminal" evidence="4">
    <location>
        <begin position="23"/>
        <end position="219"/>
    </location>
</feature>
<gene>
    <name evidence="6" type="ORF">ANCCAN_16776</name>
</gene>
<dbReference type="SUPFAM" id="SSF55394">
    <property type="entry name" value="Bactericidal permeability-increasing protein, BPI"/>
    <property type="match status" value="2"/>
</dbReference>
<comment type="caution">
    <text evidence="6">The sequence shown here is derived from an EMBL/GenBank/DDBJ whole genome shotgun (WGS) entry which is preliminary data.</text>
</comment>
<proteinExistence type="inferred from homology"/>
<dbReference type="AlphaFoldDB" id="A0A368FYQ5"/>
<dbReference type="SMART" id="SM00328">
    <property type="entry name" value="BPI1"/>
    <property type="match status" value="1"/>
</dbReference>
<evidence type="ECO:0000256" key="2">
    <source>
        <dbReference type="ARBA" id="ARBA00023157"/>
    </source>
</evidence>
<dbReference type="InterPro" id="IPR017942">
    <property type="entry name" value="Lipid-bd_serum_glycop_N"/>
</dbReference>
<feature type="chain" id="PRO_5016883588" evidence="3">
    <location>
        <begin position="20"/>
        <end position="453"/>
    </location>
</feature>
<accession>A0A368FYQ5</accession>
<dbReference type="SMART" id="SM00329">
    <property type="entry name" value="BPI2"/>
    <property type="match status" value="1"/>
</dbReference>
<reference evidence="6 7" key="1">
    <citation type="submission" date="2014-10" db="EMBL/GenBank/DDBJ databases">
        <title>Draft genome of the hookworm Ancylostoma caninum.</title>
        <authorList>
            <person name="Mitreva M."/>
        </authorList>
    </citation>
    <scope>NUCLEOTIDE SEQUENCE [LARGE SCALE GENOMIC DNA]</scope>
    <source>
        <strain evidence="6 7">Baltimore</strain>
    </source>
</reference>
<comment type="similarity">
    <text evidence="1">Belongs to the BPI/LBP/Plunc superfamily. BPI/LBP family.</text>
</comment>
<evidence type="ECO:0000256" key="3">
    <source>
        <dbReference type="SAM" id="SignalP"/>
    </source>
</evidence>
<dbReference type="PANTHER" id="PTHR10504">
    <property type="entry name" value="BACTERICIDAL PERMEABILITY-INCREASING BPI PROTEIN-RELATED"/>
    <property type="match status" value="1"/>
</dbReference>
<dbReference type="InterPro" id="IPR017943">
    <property type="entry name" value="Bactericidal_perm-incr_a/b_dom"/>
</dbReference>
<evidence type="ECO:0000313" key="7">
    <source>
        <dbReference type="Proteomes" id="UP000252519"/>
    </source>
</evidence>
<protein>
    <submittedName>
        <fullName evidence="6">LBP / BPI / CETP family protein</fullName>
    </submittedName>
</protein>
<dbReference type="Pfam" id="PF02886">
    <property type="entry name" value="LBP_BPI_CETP_C"/>
    <property type="match status" value="1"/>
</dbReference>
<keyword evidence="2" id="KW-1015">Disulfide bond</keyword>
<keyword evidence="3" id="KW-0732">Signal</keyword>
<evidence type="ECO:0000259" key="4">
    <source>
        <dbReference type="SMART" id="SM00328"/>
    </source>
</evidence>
<evidence type="ECO:0000259" key="5">
    <source>
        <dbReference type="SMART" id="SM00329"/>
    </source>
</evidence>
<keyword evidence="7" id="KW-1185">Reference proteome</keyword>
<feature type="signal peptide" evidence="3">
    <location>
        <begin position="1"/>
        <end position="19"/>
    </location>
</feature>
<dbReference type="GO" id="GO:0008289">
    <property type="term" value="F:lipid binding"/>
    <property type="evidence" value="ECO:0007669"/>
    <property type="project" value="InterPro"/>
</dbReference>
<dbReference type="EMBL" id="JOJR01000479">
    <property type="protein sequence ID" value="RCN37321.1"/>
    <property type="molecule type" value="Genomic_DNA"/>
</dbReference>
<dbReference type="STRING" id="29170.A0A368FYQ5"/>
<sequence length="453" mass="50335">MTAILRISLLLRLLQLSHCIVLRVNEIGLQEAANFTREWLSMAGPNLIVPDLKQTFVNSFSAGELVVRNITVSADWELKSELLQVLHFPLLGAIRMQMTGLISEIGMKNTSPDRVEVSHCVARIRDLRLILQGGVAADVLQWFKSSLTSVIRRKLEEEYCFVMEQHWMPWVEAQISQFPSNLTLSSNPEVILSQSLESIAFSKMNVDLRMRSDLIWNGDLVEGDHFANDSHYEDIASSSSSRMITVFVEEETVQSILAATHFAGHFVATVDSPFLHTQCDVLCIGTVLPEIAEAMPNSSFTVQASTLAPPIIALQDGKALVFLNASLDVISKSTAGSSNGTIISINVETEFELKMDIQYRTVRCSSSMLNAQATLMDSKIGRMSQKTIDLLVDMSTPFLEDAVDLLISRGIPVTKLFQFPSTNEILTIQEKYIKLEADIDFPTVLQYSTAAQL</sequence>